<dbReference type="Pfam" id="PF00026">
    <property type="entry name" value="Asp"/>
    <property type="match status" value="2"/>
</dbReference>
<protein>
    <recommendedName>
        <fullName evidence="5">Peptidase A1 domain-containing protein</fullName>
    </recommendedName>
</protein>
<evidence type="ECO:0000259" key="5">
    <source>
        <dbReference type="PROSITE" id="PS51767"/>
    </source>
</evidence>
<dbReference type="InterPro" id="IPR033121">
    <property type="entry name" value="PEPTIDASE_A1"/>
</dbReference>
<dbReference type="InterPro" id="IPR021109">
    <property type="entry name" value="Peptidase_aspartic_dom_sf"/>
</dbReference>
<keyword evidence="3" id="KW-1133">Transmembrane helix</keyword>
<dbReference type="InterPro" id="IPR001461">
    <property type="entry name" value="Aspartic_peptidase_A1"/>
</dbReference>
<sequence>MGKFHFLSFALCVLLLGEGVSAVAWPWRVMGKRDDAPFVPVRKDIPLQFDSQGKYVITVAMSQNTQRFNFTMTTGSGLTYVAGTQCVSCHGVNLYDQSKSTTAQQMLNTTNVAIFNATTSASLVKEDCALTMKNGSLWSYPNQTIVVTDRVTSKYQDNPGSLIGSGVSGMVGLGSNRNLAPRSSSNNSSVYGGNFEDAIGGQWLLANPQADNFTFGLALNSPIVQAALQGDDSQNNAAAGGSPANNDSPAGTVHMLQPDHSFYSADTLSWATVDNSLNPEDDPQDWTVPLNGWILISDGNQVNSRKTLVANVDPLYQGMYFPLDSATLIHSAIPGSVLLPTISTLGSLSQTWKIPCDSKITFGIIVGSQTYTLDSSTLVIKQSDGTCISGIEAWTSSNLNSYLLGARFISAVYLIFNVPRDGPATLGFASREVQASHKTNVGAIVGGTIGGVALVIFSGIAIWWLFIHHRRTRVYAYDVSEEDKNSHNVQPYPLFPPQSEVSSSPTQGSFYQTATYRTSTVPGSEPSPSQILFAPSQVSTPSQTPNMPLLFAQNAGSEDVPPAYESGEQSEHPTDVKNRNLYQTVSSSGEGSSNSGGPQ</sequence>
<feature type="domain" description="Peptidase A1" evidence="5">
    <location>
        <begin position="55"/>
        <end position="429"/>
    </location>
</feature>
<feature type="transmembrane region" description="Helical" evidence="3">
    <location>
        <begin position="441"/>
        <end position="466"/>
    </location>
</feature>
<reference evidence="7" key="1">
    <citation type="submission" date="2024-04" db="EMBL/GenBank/DDBJ databases">
        <authorList>
            <person name="Shaw F."/>
            <person name="Minotto A."/>
        </authorList>
    </citation>
    <scope>NUCLEOTIDE SEQUENCE [LARGE SCALE GENOMIC DNA]</scope>
</reference>
<evidence type="ECO:0000313" key="6">
    <source>
        <dbReference type="EMBL" id="CAL1699904.1"/>
    </source>
</evidence>
<feature type="compositionally biased region" description="Low complexity" evidence="2">
    <location>
        <begin position="235"/>
        <end position="246"/>
    </location>
</feature>
<feature type="region of interest" description="Disordered" evidence="2">
    <location>
        <begin position="517"/>
        <end position="599"/>
    </location>
</feature>
<keyword evidence="3" id="KW-0472">Membrane</keyword>
<dbReference type="Proteomes" id="UP001497453">
    <property type="component" value="Chromosome 2"/>
</dbReference>
<accession>A0ABP1CYF8</accession>
<feature type="region of interest" description="Disordered" evidence="2">
    <location>
        <begin position="233"/>
        <end position="253"/>
    </location>
</feature>
<dbReference type="PANTHER" id="PTHR47966:SF51">
    <property type="entry name" value="BETA-SITE APP-CLEAVING ENZYME, ISOFORM A-RELATED"/>
    <property type="match status" value="1"/>
</dbReference>
<name>A0ABP1CYF8_9APHY</name>
<feature type="compositionally biased region" description="Basic and acidic residues" evidence="2">
    <location>
        <begin position="569"/>
        <end position="578"/>
    </location>
</feature>
<dbReference type="PROSITE" id="PS51767">
    <property type="entry name" value="PEPTIDASE_A1"/>
    <property type="match status" value="1"/>
</dbReference>
<proteinExistence type="inferred from homology"/>
<feature type="chain" id="PRO_5047240419" description="Peptidase A1 domain-containing protein" evidence="4">
    <location>
        <begin position="23"/>
        <end position="599"/>
    </location>
</feature>
<keyword evidence="3" id="KW-0812">Transmembrane</keyword>
<dbReference type="Gene3D" id="2.40.70.10">
    <property type="entry name" value="Acid Proteases"/>
    <property type="match status" value="2"/>
</dbReference>
<comment type="similarity">
    <text evidence="1">Belongs to the peptidase A1 family.</text>
</comment>
<feature type="compositionally biased region" description="Polar residues" evidence="2">
    <location>
        <begin position="517"/>
        <end position="546"/>
    </location>
</feature>
<evidence type="ECO:0000256" key="1">
    <source>
        <dbReference type="ARBA" id="ARBA00007447"/>
    </source>
</evidence>
<keyword evidence="4" id="KW-0732">Signal</keyword>
<evidence type="ECO:0000313" key="7">
    <source>
        <dbReference type="Proteomes" id="UP001497453"/>
    </source>
</evidence>
<evidence type="ECO:0000256" key="3">
    <source>
        <dbReference type="SAM" id="Phobius"/>
    </source>
</evidence>
<dbReference type="PANTHER" id="PTHR47966">
    <property type="entry name" value="BETA-SITE APP-CLEAVING ENZYME, ISOFORM A-RELATED"/>
    <property type="match status" value="1"/>
</dbReference>
<evidence type="ECO:0000256" key="2">
    <source>
        <dbReference type="SAM" id="MobiDB-lite"/>
    </source>
</evidence>
<feature type="compositionally biased region" description="Low complexity" evidence="2">
    <location>
        <begin position="586"/>
        <end position="599"/>
    </location>
</feature>
<dbReference type="EMBL" id="OZ037945">
    <property type="protein sequence ID" value="CAL1699904.1"/>
    <property type="molecule type" value="Genomic_DNA"/>
</dbReference>
<evidence type="ECO:0000256" key="4">
    <source>
        <dbReference type="SAM" id="SignalP"/>
    </source>
</evidence>
<keyword evidence="7" id="KW-1185">Reference proteome</keyword>
<gene>
    <name evidence="6" type="ORF">GFSPODELE1_LOCUS2904</name>
</gene>
<feature type="signal peptide" evidence="4">
    <location>
        <begin position="1"/>
        <end position="22"/>
    </location>
</feature>
<dbReference type="SUPFAM" id="SSF50630">
    <property type="entry name" value="Acid proteases"/>
    <property type="match status" value="1"/>
</dbReference>
<organism evidence="6 7">
    <name type="scientific">Somion occarium</name>
    <dbReference type="NCBI Taxonomy" id="3059160"/>
    <lineage>
        <taxon>Eukaryota</taxon>
        <taxon>Fungi</taxon>
        <taxon>Dikarya</taxon>
        <taxon>Basidiomycota</taxon>
        <taxon>Agaricomycotina</taxon>
        <taxon>Agaricomycetes</taxon>
        <taxon>Polyporales</taxon>
        <taxon>Cerrenaceae</taxon>
        <taxon>Somion</taxon>
    </lineage>
</organism>